<feature type="transmembrane region" description="Helical" evidence="8">
    <location>
        <begin position="372"/>
        <end position="391"/>
    </location>
</feature>
<gene>
    <name evidence="9" type="ORF">QBC33DRAFT_542947</name>
</gene>
<keyword evidence="5 8" id="KW-1133">Transmembrane helix</keyword>
<feature type="transmembrane region" description="Helical" evidence="8">
    <location>
        <begin position="176"/>
        <end position="196"/>
    </location>
</feature>
<dbReference type="EMBL" id="MU839013">
    <property type="protein sequence ID" value="KAK1765939.1"/>
    <property type="molecule type" value="Genomic_DNA"/>
</dbReference>
<reference evidence="9" key="1">
    <citation type="submission" date="2023-06" db="EMBL/GenBank/DDBJ databases">
        <title>Genome-scale phylogeny and comparative genomics of the fungal order Sordariales.</title>
        <authorList>
            <consortium name="Lawrence Berkeley National Laboratory"/>
            <person name="Hensen N."/>
            <person name="Bonometti L."/>
            <person name="Westerberg I."/>
            <person name="Brannstrom I.O."/>
            <person name="Guillou S."/>
            <person name="Cros-Aarteil S."/>
            <person name="Calhoun S."/>
            <person name="Haridas S."/>
            <person name="Kuo A."/>
            <person name="Mondo S."/>
            <person name="Pangilinan J."/>
            <person name="Riley R."/>
            <person name="Labutti K."/>
            <person name="Andreopoulos B."/>
            <person name="Lipzen A."/>
            <person name="Chen C."/>
            <person name="Yanf M."/>
            <person name="Daum C."/>
            <person name="Ng V."/>
            <person name="Clum A."/>
            <person name="Steindorff A."/>
            <person name="Ohm R."/>
            <person name="Martin F."/>
            <person name="Silar P."/>
            <person name="Natvig D."/>
            <person name="Lalanne C."/>
            <person name="Gautier V."/>
            <person name="Ament-Velasquez S.L."/>
            <person name="Kruys A."/>
            <person name="Hutchinson M.I."/>
            <person name="Powell A.J."/>
            <person name="Barry K."/>
            <person name="Miller A.N."/>
            <person name="Grigoriev I.V."/>
            <person name="Debuchy R."/>
            <person name="Gladieux P."/>
            <person name="Thoren M.H."/>
            <person name="Johannesson H."/>
        </authorList>
    </citation>
    <scope>NUCLEOTIDE SEQUENCE</scope>
    <source>
        <strain evidence="9">8032-3</strain>
    </source>
</reference>
<dbReference type="InterPro" id="IPR045035">
    <property type="entry name" value="YSL-like"/>
</dbReference>
<evidence type="ECO:0000256" key="1">
    <source>
        <dbReference type="ARBA" id="ARBA00004141"/>
    </source>
</evidence>
<dbReference type="GO" id="GO:0000329">
    <property type="term" value="C:fungal-type vacuole membrane"/>
    <property type="evidence" value="ECO:0007669"/>
    <property type="project" value="TreeGrafter"/>
</dbReference>
<keyword evidence="6 8" id="KW-0472">Membrane</keyword>
<feature type="transmembrane region" description="Helical" evidence="8">
    <location>
        <begin position="107"/>
        <end position="129"/>
    </location>
</feature>
<dbReference type="AlphaFoldDB" id="A0AAJ0BWU3"/>
<dbReference type="NCBIfam" id="TIGR00728">
    <property type="entry name" value="OPT_sfam"/>
    <property type="match status" value="1"/>
</dbReference>
<evidence type="ECO:0000256" key="5">
    <source>
        <dbReference type="ARBA" id="ARBA00022989"/>
    </source>
</evidence>
<feature type="region of interest" description="Disordered" evidence="7">
    <location>
        <begin position="1"/>
        <end position="41"/>
    </location>
</feature>
<feature type="transmembrane region" description="Helical" evidence="8">
    <location>
        <begin position="479"/>
        <end position="495"/>
    </location>
</feature>
<feature type="transmembrane region" description="Helical" evidence="8">
    <location>
        <begin position="452"/>
        <end position="473"/>
    </location>
</feature>
<evidence type="ECO:0000256" key="3">
    <source>
        <dbReference type="ARBA" id="ARBA00022448"/>
    </source>
</evidence>
<dbReference type="Pfam" id="PF03169">
    <property type="entry name" value="OPT"/>
    <property type="match status" value="1"/>
</dbReference>
<feature type="compositionally biased region" description="Low complexity" evidence="7">
    <location>
        <begin position="9"/>
        <end position="25"/>
    </location>
</feature>
<proteinExistence type="inferred from homology"/>
<name>A0AAJ0BWU3_9PEZI</name>
<dbReference type="GO" id="GO:0035673">
    <property type="term" value="F:oligopeptide transmembrane transporter activity"/>
    <property type="evidence" value="ECO:0007669"/>
    <property type="project" value="InterPro"/>
</dbReference>
<sequence>MSAEQEKTAAAVGVASPESEAAEAPPSEKDRRTGNSEDDVKVDINLSDDELVVTDIFKPLPPLEGVPAEPHPLTMRAVLVGVLLGSLVNASNVYLGLKTGFTFGSSMFGAIFGYGIVKILSTTFAGVPIIGMPFGPQENSIIQAAAAGAGGLSGLFVAALPAMYNLDLLSKEVKDDFGRILTLTLIGSFFGLFYAVPLRKFFIVNVARELRLIFPTATATAFTIRSMHAVGSGAQEAIAKIKALGYSFTGALILRVVSDYALGILWDWHIFTWFYIWGGYNNWAINIENWGWFVEWTPAFIGSGLLVGVNVGVSFFAGSFFAWGFLGPILVHYGLCIGKQLAPGDEKWDAVVTFNSMSGMGSPGYVPSPRYWFLWPGVMVMLCYSMAEFLVHFKIIWYGIKYSWTNIATSLRDTLAKRGKSSPFLDKQAARTSDEAMVVEDFATPEQQVANWVWASGAIAVLIVTCIICEVQFHINAGLAILASILGIIFSFLAIHGSGVTDITPLTASAKASQLVFGGVTTGQGMEIKVAQKANLIAGAIASAGADMSNALTSDFRTGFLLRTPPNLQFYAQAVGTLVAMFLAPGIFILFASAYPCIVFPVDDEPCPFLAPSVSAWRAVAEAVTLPNIPIPLSSGIFSIVLGVVAVLQVLAKRRWLVGEREKYRVYLPNWMAVGVAFVLPATHYATATMTGALISHFWLKRNPRSFDLYCYAIAAGLMAGEGLGGVINAALQLGNVSGSVYGTNVGCPLDSC</sequence>
<evidence type="ECO:0000313" key="9">
    <source>
        <dbReference type="EMBL" id="KAK1765939.1"/>
    </source>
</evidence>
<organism evidence="9 10">
    <name type="scientific">Phialemonium atrogriseum</name>
    <dbReference type="NCBI Taxonomy" id="1093897"/>
    <lineage>
        <taxon>Eukaryota</taxon>
        <taxon>Fungi</taxon>
        <taxon>Dikarya</taxon>
        <taxon>Ascomycota</taxon>
        <taxon>Pezizomycotina</taxon>
        <taxon>Sordariomycetes</taxon>
        <taxon>Sordariomycetidae</taxon>
        <taxon>Cephalothecales</taxon>
        <taxon>Cephalothecaceae</taxon>
        <taxon>Phialemonium</taxon>
    </lineage>
</organism>
<feature type="transmembrane region" description="Helical" evidence="8">
    <location>
        <begin position="631"/>
        <end position="652"/>
    </location>
</feature>
<dbReference type="Proteomes" id="UP001244011">
    <property type="component" value="Unassembled WGS sequence"/>
</dbReference>
<feature type="transmembrane region" description="Helical" evidence="8">
    <location>
        <begin position="673"/>
        <end position="700"/>
    </location>
</feature>
<keyword evidence="3" id="KW-0813">Transport</keyword>
<protein>
    <submittedName>
        <fullName evidence="9">OPT oligopeptide transporter protein-domain-containing protein</fullName>
    </submittedName>
</protein>
<dbReference type="GeneID" id="85311509"/>
<feature type="compositionally biased region" description="Basic and acidic residues" evidence="7">
    <location>
        <begin position="26"/>
        <end position="41"/>
    </location>
</feature>
<dbReference type="RefSeq" id="XP_060282152.1">
    <property type="nucleotide sequence ID" value="XM_060428322.1"/>
</dbReference>
<feature type="transmembrane region" description="Helical" evidence="8">
    <location>
        <begin position="570"/>
        <end position="595"/>
    </location>
</feature>
<accession>A0AAJ0BWU3</accession>
<comment type="caution">
    <text evidence="9">The sequence shown here is derived from an EMBL/GenBank/DDBJ whole genome shotgun (WGS) entry which is preliminary data.</text>
</comment>
<dbReference type="PANTHER" id="PTHR31645:SF3">
    <property type="entry name" value="OLIGOPEPTIDE TRANSPORTER"/>
    <property type="match status" value="1"/>
</dbReference>
<dbReference type="InterPro" id="IPR004813">
    <property type="entry name" value="OPT"/>
</dbReference>
<dbReference type="PANTHER" id="PTHR31645">
    <property type="entry name" value="OLIGOPEPTIDE TRANSPORTER YGL114W-RELATED"/>
    <property type="match status" value="1"/>
</dbReference>
<comment type="subcellular location">
    <subcellularLocation>
        <location evidence="1">Membrane</location>
        <topology evidence="1">Multi-pass membrane protein</topology>
    </subcellularLocation>
</comment>
<feature type="transmembrane region" description="Helical" evidence="8">
    <location>
        <begin position="73"/>
        <end position="95"/>
    </location>
</feature>
<comment type="similarity">
    <text evidence="2">Belongs to the oligopeptide OPT transporter family.</text>
</comment>
<evidence type="ECO:0000256" key="4">
    <source>
        <dbReference type="ARBA" id="ARBA00022692"/>
    </source>
</evidence>
<evidence type="ECO:0000313" key="10">
    <source>
        <dbReference type="Proteomes" id="UP001244011"/>
    </source>
</evidence>
<feature type="transmembrane region" description="Helical" evidence="8">
    <location>
        <begin position="141"/>
        <end position="164"/>
    </location>
</feature>
<evidence type="ECO:0000256" key="7">
    <source>
        <dbReference type="SAM" id="MobiDB-lite"/>
    </source>
</evidence>
<keyword evidence="10" id="KW-1185">Reference proteome</keyword>
<feature type="transmembrane region" description="Helical" evidence="8">
    <location>
        <begin position="712"/>
        <end position="732"/>
    </location>
</feature>
<evidence type="ECO:0000256" key="6">
    <source>
        <dbReference type="ARBA" id="ARBA00023136"/>
    </source>
</evidence>
<evidence type="ECO:0000256" key="8">
    <source>
        <dbReference type="SAM" id="Phobius"/>
    </source>
</evidence>
<evidence type="ECO:0000256" key="2">
    <source>
        <dbReference type="ARBA" id="ARBA00008807"/>
    </source>
</evidence>
<keyword evidence="4 8" id="KW-0812">Transmembrane</keyword>